<dbReference type="InterPro" id="IPR003313">
    <property type="entry name" value="AraC-bd"/>
</dbReference>
<dbReference type="InterPro" id="IPR018062">
    <property type="entry name" value="HTH_AraC-typ_CS"/>
</dbReference>
<dbReference type="PANTHER" id="PTHR43280">
    <property type="entry name" value="ARAC-FAMILY TRANSCRIPTIONAL REGULATOR"/>
    <property type="match status" value="1"/>
</dbReference>
<dbReference type="AlphaFoldDB" id="A0A3M9NDI5"/>
<dbReference type="InterPro" id="IPR009057">
    <property type="entry name" value="Homeodomain-like_sf"/>
</dbReference>
<gene>
    <name evidence="5" type="ORF">EFY79_12620</name>
</gene>
<dbReference type="Gene3D" id="1.10.10.60">
    <property type="entry name" value="Homeodomain-like"/>
    <property type="match status" value="2"/>
</dbReference>
<dbReference type="PROSITE" id="PS00041">
    <property type="entry name" value="HTH_ARAC_FAMILY_1"/>
    <property type="match status" value="1"/>
</dbReference>
<dbReference type="Proteomes" id="UP000267223">
    <property type="component" value="Unassembled WGS sequence"/>
</dbReference>
<evidence type="ECO:0000256" key="3">
    <source>
        <dbReference type="ARBA" id="ARBA00023163"/>
    </source>
</evidence>
<evidence type="ECO:0000313" key="6">
    <source>
        <dbReference type="Proteomes" id="UP000267223"/>
    </source>
</evidence>
<protein>
    <submittedName>
        <fullName evidence="5">AraC family transcriptional regulator</fullName>
    </submittedName>
</protein>
<keyword evidence="6" id="KW-1185">Reference proteome</keyword>
<dbReference type="CDD" id="cd06986">
    <property type="entry name" value="cupin_MmsR-like_N"/>
    <property type="match status" value="1"/>
</dbReference>
<sequence>MDESKSVTRRKRDGFNGQKAIVLPHKIVKDCDETKLVHQLFITDIGFYPKAKFHYRERYVGVAQNILIYCINGKGWLDLKKKEHPVYPGQFLIIPANVVHKYGSEETDPWSIYWLHFKGSCAGNFVHLLSKHNTQFINDIDFSEERIRLFNTIYETLENGYSADNLGYINMCLWHFLSSFCYPDVFQTPFNKSEKDAIDISIDFMQKNLHQMLTLKTLANEVHISPSHYSALFKKKTGYPPLEYFKHIKVQKACQYLQFTNLQVREIAYKLGIDDHFYFSRFFSSVMGQSPLEYRKRKQ</sequence>
<dbReference type="SMART" id="SM00342">
    <property type="entry name" value="HTH_ARAC"/>
    <property type="match status" value="1"/>
</dbReference>
<evidence type="ECO:0000256" key="1">
    <source>
        <dbReference type="ARBA" id="ARBA00023015"/>
    </source>
</evidence>
<dbReference type="OrthoDB" id="9813413at2"/>
<dbReference type="SUPFAM" id="SSF46689">
    <property type="entry name" value="Homeodomain-like"/>
    <property type="match status" value="2"/>
</dbReference>
<keyword evidence="1" id="KW-0805">Transcription regulation</keyword>
<keyword evidence="2" id="KW-0238">DNA-binding</keyword>
<dbReference type="RefSeq" id="WP_123121071.1">
    <property type="nucleotide sequence ID" value="NZ_RJJR01000009.1"/>
</dbReference>
<evidence type="ECO:0000259" key="4">
    <source>
        <dbReference type="PROSITE" id="PS01124"/>
    </source>
</evidence>
<dbReference type="InterPro" id="IPR037923">
    <property type="entry name" value="HTH-like"/>
</dbReference>
<dbReference type="Gene3D" id="2.60.120.280">
    <property type="entry name" value="Regulatory protein AraC"/>
    <property type="match status" value="1"/>
</dbReference>
<dbReference type="PANTHER" id="PTHR43280:SF30">
    <property type="entry name" value="MMSAB OPERON REGULATORY PROTEIN"/>
    <property type="match status" value="1"/>
</dbReference>
<dbReference type="InterPro" id="IPR018060">
    <property type="entry name" value="HTH_AraC"/>
</dbReference>
<dbReference type="EMBL" id="RJJR01000009">
    <property type="protein sequence ID" value="RNI35791.1"/>
    <property type="molecule type" value="Genomic_DNA"/>
</dbReference>
<accession>A0A3M9NDI5</accession>
<organism evidence="5 6">
    <name type="scientific">Hanamia caeni</name>
    <dbReference type="NCBI Taxonomy" id="2294116"/>
    <lineage>
        <taxon>Bacteria</taxon>
        <taxon>Pseudomonadati</taxon>
        <taxon>Bacteroidota</taxon>
        <taxon>Chitinophagia</taxon>
        <taxon>Chitinophagales</taxon>
        <taxon>Chitinophagaceae</taxon>
        <taxon>Hanamia</taxon>
    </lineage>
</organism>
<feature type="domain" description="HTH araC/xylS-type" evidence="4">
    <location>
        <begin position="199"/>
        <end position="297"/>
    </location>
</feature>
<proteinExistence type="predicted"/>
<dbReference type="Pfam" id="PF02311">
    <property type="entry name" value="AraC_binding"/>
    <property type="match status" value="1"/>
</dbReference>
<dbReference type="PROSITE" id="PS01124">
    <property type="entry name" value="HTH_ARAC_FAMILY_2"/>
    <property type="match status" value="1"/>
</dbReference>
<evidence type="ECO:0000313" key="5">
    <source>
        <dbReference type="EMBL" id="RNI35791.1"/>
    </source>
</evidence>
<comment type="caution">
    <text evidence="5">The sequence shown here is derived from an EMBL/GenBank/DDBJ whole genome shotgun (WGS) entry which is preliminary data.</text>
</comment>
<dbReference type="GO" id="GO:0043565">
    <property type="term" value="F:sequence-specific DNA binding"/>
    <property type="evidence" value="ECO:0007669"/>
    <property type="project" value="InterPro"/>
</dbReference>
<dbReference type="Pfam" id="PF12833">
    <property type="entry name" value="HTH_18"/>
    <property type="match status" value="1"/>
</dbReference>
<dbReference type="GO" id="GO:0003700">
    <property type="term" value="F:DNA-binding transcription factor activity"/>
    <property type="evidence" value="ECO:0007669"/>
    <property type="project" value="InterPro"/>
</dbReference>
<evidence type="ECO:0000256" key="2">
    <source>
        <dbReference type="ARBA" id="ARBA00023125"/>
    </source>
</evidence>
<dbReference type="SUPFAM" id="SSF51215">
    <property type="entry name" value="Regulatory protein AraC"/>
    <property type="match status" value="1"/>
</dbReference>
<name>A0A3M9NDI5_9BACT</name>
<reference evidence="5 6" key="1">
    <citation type="submission" date="2018-11" db="EMBL/GenBank/DDBJ databases">
        <title>Draft genome sequence of Ferruginibacter sp. BO-59.</title>
        <authorList>
            <person name="Im W.T."/>
        </authorList>
    </citation>
    <scope>NUCLEOTIDE SEQUENCE [LARGE SCALE GENOMIC DNA]</scope>
    <source>
        <strain evidence="5 6">BO-59</strain>
    </source>
</reference>
<keyword evidence="3" id="KW-0804">Transcription</keyword>